<evidence type="ECO:0000256" key="1">
    <source>
        <dbReference type="SAM" id="Phobius"/>
    </source>
</evidence>
<sequence>MKESSRPAPARRTLLDRLFRVGLVLKALDGVLELAGGTLLLFVSPAQIGTFVGLITQHELSEDPHDLIANALRHLATGLDVSATLFAAIYLLAHGVVKVVLVWAVLRDRLWAYPWLIGFLLAFISYQVYEMTVRFSWGMLLLTLFDAVMVALTWREYRLHRQRLAQ</sequence>
<reference evidence="2 3" key="1">
    <citation type="journal article" date="2019" name="Int. J. Syst. Evol. Microbiol.">
        <title>The Global Catalogue of Microorganisms (GCM) 10K type strain sequencing project: providing services to taxonomists for standard genome sequencing and annotation.</title>
        <authorList>
            <consortium name="The Broad Institute Genomics Platform"/>
            <consortium name="The Broad Institute Genome Sequencing Center for Infectious Disease"/>
            <person name="Wu L."/>
            <person name="Ma J."/>
        </authorList>
    </citation>
    <scope>NUCLEOTIDE SEQUENCE [LARGE SCALE GENOMIC DNA]</scope>
    <source>
        <strain evidence="2 3">JCM 15900</strain>
    </source>
</reference>
<dbReference type="EMBL" id="BAAAPZ010000002">
    <property type="protein sequence ID" value="GAA2089596.1"/>
    <property type="molecule type" value="Genomic_DNA"/>
</dbReference>
<keyword evidence="1" id="KW-1133">Transmembrane helix</keyword>
<feature type="transmembrane region" description="Helical" evidence="1">
    <location>
        <begin position="83"/>
        <end position="103"/>
    </location>
</feature>
<accession>A0ABN2WCY2</accession>
<dbReference type="Pfam" id="PF09900">
    <property type="entry name" value="DUF2127"/>
    <property type="match status" value="1"/>
</dbReference>
<evidence type="ECO:0000313" key="3">
    <source>
        <dbReference type="Proteomes" id="UP001500984"/>
    </source>
</evidence>
<organism evidence="2 3">
    <name type="scientific">Brevibacterium salitolerans</name>
    <dbReference type="NCBI Taxonomy" id="1403566"/>
    <lineage>
        <taxon>Bacteria</taxon>
        <taxon>Bacillati</taxon>
        <taxon>Actinomycetota</taxon>
        <taxon>Actinomycetes</taxon>
        <taxon>Micrococcales</taxon>
        <taxon>Brevibacteriaceae</taxon>
        <taxon>Brevibacterium</taxon>
    </lineage>
</organism>
<dbReference type="RefSeq" id="WP_344334902.1">
    <property type="nucleotide sequence ID" value="NZ_BAAAPZ010000002.1"/>
</dbReference>
<feature type="transmembrane region" description="Helical" evidence="1">
    <location>
        <begin position="135"/>
        <end position="154"/>
    </location>
</feature>
<keyword evidence="3" id="KW-1185">Reference proteome</keyword>
<comment type="caution">
    <text evidence="2">The sequence shown here is derived from an EMBL/GenBank/DDBJ whole genome shotgun (WGS) entry which is preliminary data.</text>
</comment>
<keyword evidence="1" id="KW-0812">Transmembrane</keyword>
<protein>
    <submittedName>
        <fullName evidence="2">DUF2127 domain-containing protein</fullName>
    </submittedName>
</protein>
<dbReference type="InterPro" id="IPR021125">
    <property type="entry name" value="DUF2127"/>
</dbReference>
<feature type="transmembrane region" description="Helical" evidence="1">
    <location>
        <begin position="110"/>
        <end position="129"/>
    </location>
</feature>
<name>A0ABN2WCY2_9MICO</name>
<dbReference type="Proteomes" id="UP001500984">
    <property type="component" value="Unassembled WGS sequence"/>
</dbReference>
<keyword evidence="1" id="KW-0472">Membrane</keyword>
<dbReference type="PIRSF" id="PIRSF034455">
    <property type="entry name" value="UCP034455"/>
    <property type="match status" value="1"/>
</dbReference>
<feature type="transmembrane region" description="Helical" evidence="1">
    <location>
        <begin position="21"/>
        <end position="43"/>
    </location>
</feature>
<proteinExistence type="predicted"/>
<gene>
    <name evidence="2" type="ORF">GCM10009823_05490</name>
</gene>
<dbReference type="InterPro" id="IPR014591">
    <property type="entry name" value="UCP034455"/>
</dbReference>
<evidence type="ECO:0000313" key="2">
    <source>
        <dbReference type="EMBL" id="GAA2089596.1"/>
    </source>
</evidence>